<dbReference type="InterPro" id="IPR036291">
    <property type="entry name" value="NAD(P)-bd_dom_sf"/>
</dbReference>
<dbReference type="PROSITE" id="PS00061">
    <property type="entry name" value="ADH_SHORT"/>
    <property type="match status" value="1"/>
</dbReference>
<dbReference type="OrthoDB" id="1274115at2759"/>
<dbReference type="GO" id="GO:0016491">
    <property type="term" value="F:oxidoreductase activity"/>
    <property type="evidence" value="ECO:0007669"/>
    <property type="project" value="UniProtKB-KW"/>
</dbReference>
<organism evidence="5 6">
    <name type="scientific">Ganoderma sinense ZZ0214-1</name>
    <dbReference type="NCBI Taxonomy" id="1077348"/>
    <lineage>
        <taxon>Eukaryota</taxon>
        <taxon>Fungi</taxon>
        <taxon>Dikarya</taxon>
        <taxon>Basidiomycota</taxon>
        <taxon>Agaricomycotina</taxon>
        <taxon>Agaricomycetes</taxon>
        <taxon>Polyporales</taxon>
        <taxon>Polyporaceae</taxon>
        <taxon>Ganoderma</taxon>
    </lineage>
</organism>
<dbReference type="SUPFAM" id="SSF51735">
    <property type="entry name" value="NAD(P)-binding Rossmann-fold domains"/>
    <property type="match status" value="1"/>
</dbReference>
<dbReference type="PANTHER" id="PTHR43976:SF16">
    <property type="entry name" value="SHORT-CHAIN DEHYDROGENASE_REDUCTASE FAMILY PROTEIN"/>
    <property type="match status" value="1"/>
</dbReference>
<protein>
    <submittedName>
        <fullName evidence="5">Uncharacterized protein</fullName>
    </submittedName>
</protein>
<evidence type="ECO:0000256" key="3">
    <source>
        <dbReference type="ARBA" id="ARBA00023002"/>
    </source>
</evidence>
<dbReference type="InterPro" id="IPR020904">
    <property type="entry name" value="Sc_DH/Rdtase_CS"/>
</dbReference>
<sequence>MEDEDRKNAQLAAHFPHVTPKIPPNMTAAPRVWFITGSSSGLGLDMTRDVLAKGDIAVATLRKPEVLSDLAAQYPPDRLIVLKVDVTILQDILDAFKRAKEAFGRVDVVVSNAGTALLSEVEGTPDDVARALFEVNFWGSTHVLQEAVRFMREENPHGEGGRIFQITSGTELVGYPACGFYSATKHAIGGLAETLAKEVDPDWNIKITIISLGAFGTNAVGAMVKVPVHPAYDNPELLVAKSRNSILTSLTGSFDPMYEVKGDAAKAAGAIYRMSLLPSPPLRVPLGCVDLARAAAKSFLDEVEQYASWSVGLDKDEYLK</sequence>
<name>A0A2G8SL61_9APHY</name>
<dbReference type="AlphaFoldDB" id="A0A2G8SL61"/>
<evidence type="ECO:0000256" key="4">
    <source>
        <dbReference type="RuleBase" id="RU000363"/>
    </source>
</evidence>
<dbReference type="InterPro" id="IPR051911">
    <property type="entry name" value="SDR_oxidoreductase"/>
</dbReference>
<comment type="caution">
    <text evidence="5">The sequence shown here is derived from an EMBL/GenBank/DDBJ whole genome shotgun (WGS) entry which is preliminary data.</text>
</comment>
<comment type="similarity">
    <text evidence="1 4">Belongs to the short-chain dehydrogenases/reductases (SDR) family.</text>
</comment>
<evidence type="ECO:0000256" key="1">
    <source>
        <dbReference type="ARBA" id="ARBA00006484"/>
    </source>
</evidence>
<dbReference type="EMBL" id="AYKW01000005">
    <property type="protein sequence ID" value="PIL34516.1"/>
    <property type="molecule type" value="Genomic_DNA"/>
</dbReference>
<dbReference type="PANTHER" id="PTHR43976">
    <property type="entry name" value="SHORT CHAIN DEHYDROGENASE"/>
    <property type="match status" value="1"/>
</dbReference>
<dbReference type="InterPro" id="IPR002347">
    <property type="entry name" value="SDR_fam"/>
</dbReference>
<evidence type="ECO:0000313" key="6">
    <source>
        <dbReference type="Proteomes" id="UP000230002"/>
    </source>
</evidence>
<keyword evidence="2" id="KW-0521">NADP</keyword>
<dbReference type="Proteomes" id="UP000230002">
    <property type="component" value="Unassembled WGS sequence"/>
</dbReference>
<dbReference type="Pfam" id="PF00106">
    <property type="entry name" value="adh_short"/>
    <property type="match status" value="1"/>
</dbReference>
<gene>
    <name evidence="5" type="ORF">GSI_03294</name>
</gene>
<accession>A0A2G8SL61</accession>
<proteinExistence type="inferred from homology"/>
<dbReference type="PRINTS" id="PR00080">
    <property type="entry name" value="SDRFAMILY"/>
</dbReference>
<keyword evidence="6" id="KW-1185">Reference proteome</keyword>
<evidence type="ECO:0000313" key="5">
    <source>
        <dbReference type="EMBL" id="PIL34516.1"/>
    </source>
</evidence>
<reference evidence="5 6" key="1">
    <citation type="journal article" date="2015" name="Sci. Rep.">
        <title>Chromosome-level genome map provides insights into diverse defense mechanisms in the medicinal fungus Ganoderma sinense.</title>
        <authorList>
            <person name="Zhu Y."/>
            <person name="Xu J."/>
            <person name="Sun C."/>
            <person name="Zhou S."/>
            <person name="Xu H."/>
            <person name="Nelson D.R."/>
            <person name="Qian J."/>
            <person name="Song J."/>
            <person name="Luo H."/>
            <person name="Xiang L."/>
            <person name="Li Y."/>
            <person name="Xu Z."/>
            <person name="Ji A."/>
            <person name="Wang L."/>
            <person name="Lu S."/>
            <person name="Hayward A."/>
            <person name="Sun W."/>
            <person name="Li X."/>
            <person name="Schwartz D.C."/>
            <person name="Wang Y."/>
            <person name="Chen S."/>
        </authorList>
    </citation>
    <scope>NUCLEOTIDE SEQUENCE [LARGE SCALE GENOMIC DNA]</scope>
    <source>
        <strain evidence="5 6">ZZ0214-1</strain>
    </source>
</reference>
<keyword evidence="3" id="KW-0560">Oxidoreductase</keyword>
<dbReference type="Gene3D" id="3.40.50.720">
    <property type="entry name" value="NAD(P)-binding Rossmann-like Domain"/>
    <property type="match status" value="1"/>
</dbReference>
<evidence type="ECO:0000256" key="2">
    <source>
        <dbReference type="ARBA" id="ARBA00022857"/>
    </source>
</evidence>
<dbReference type="STRING" id="1077348.A0A2G8SL61"/>
<dbReference type="PRINTS" id="PR00081">
    <property type="entry name" value="GDHRDH"/>
</dbReference>